<dbReference type="CDD" id="cd10432">
    <property type="entry name" value="BI-1-like_bacterial"/>
    <property type="match status" value="1"/>
</dbReference>
<evidence type="ECO:0000256" key="6">
    <source>
        <dbReference type="RuleBase" id="RU004379"/>
    </source>
</evidence>
<reference evidence="7 8" key="1">
    <citation type="submission" date="2023-05" db="EMBL/GenBank/DDBJ databases">
        <title>Novel species of genus Flectobacillus isolated from stream in China.</title>
        <authorList>
            <person name="Lu H."/>
        </authorList>
    </citation>
    <scope>NUCLEOTIDE SEQUENCE [LARGE SCALE GENOMIC DNA]</scope>
    <source>
        <strain evidence="7 8">DC10W</strain>
    </source>
</reference>
<evidence type="ECO:0000256" key="3">
    <source>
        <dbReference type="ARBA" id="ARBA00022692"/>
    </source>
</evidence>
<accession>A0ABT6YMJ7</accession>
<feature type="transmembrane region" description="Helical" evidence="6">
    <location>
        <begin position="187"/>
        <end position="206"/>
    </location>
</feature>
<feature type="transmembrane region" description="Helical" evidence="6">
    <location>
        <begin position="66"/>
        <end position="86"/>
    </location>
</feature>
<evidence type="ECO:0000313" key="8">
    <source>
        <dbReference type="Proteomes" id="UP001236569"/>
    </source>
</evidence>
<evidence type="ECO:0000256" key="4">
    <source>
        <dbReference type="ARBA" id="ARBA00022989"/>
    </source>
</evidence>
<comment type="similarity">
    <text evidence="2 6">Belongs to the BI1 family.</text>
</comment>
<evidence type="ECO:0000256" key="1">
    <source>
        <dbReference type="ARBA" id="ARBA00004141"/>
    </source>
</evidence>
<dbReference type="PANTHER" id="PTHR23291:SF50">
    <property type="entry name" value="PROTEIN LIFEGUARD 4"/>
    <property type="match status" value="1"/>
</dbReference>
<dbReference type="InterPro" id="IPR006214">
    <property type="entry name" value="Bax_inhibitor_1-related"/>
</dbReference>
<keyword evidence="3 6" id="KW-0812">Transmembrane</keyword>
<dbReference type="Proteomes" id="UP001236569">
    <property type="component" value="Unassembled WGS sequence"/>
</dbReference>
<keyword evidence="8" id="KW-1185">Reference proteome</keyword>
<organism evidence="7 8">
    <name type="scientific">Flectobacillus longus</name>
    <dbReference type="NCBI Taxonomy" id="2984207"/>
    <lineage>
        <taxon>Bacteria</taxon>
        <taxon>Pseudomonadati</taxon>
        <taxon>Bacteroidota</taxon>
        <taxon>Cytophagia</taxon>
        <taxon>Cytophagales</taxon>
        <taxon>Flectobacillaceae</taxon>
        <taxon>Flectobacillus</taxon>
    </lineage>
</organism>
<comment type="caution">
    <text evidence="7">The sequence shown here is derived from an EMBL/GenBank/DDBJ whole genome shotgun (WGS) entry which is preliminary data.</text>
</comment>
<dbReference type="EMBL" id="JASHID010000006">
    <property type="protein sequence ID" value="MDI9864827.1"/>
    <property type="molecule type" value="Genomic_DNA"/>
</dbReference>
<keyword evidence="4 6" id="KW-1133">Transmembrane helix</keyword>
<protein>
    <submittedName>
        <fullName evidence="7">Bax inhibitor-1/YccA family protein</fullName>
    </submittedName>
</protein>
<evidence type="ECO:0000256" key="5">
    <source>
        <dbReference type="ARBA" id="ARBA00023136"/>
    </source>
</evidence>
<gene>
    <name evidence="7" type="ORF">QM480_10860</name>
</gene>
<feature type="transmembrane region" description="Helical" evidence="6">
    <location>
        <begin position="147"/>
        <end position="166"/>
    </location>
</feature>
<dbReference type="Pfam" id="PF01027">
    <property type="entry name" value="Bax1-I"/>
    <property type="match status" value="1"/>
</dbReference>
<keyword evidence="5 6" id="KW-0472">Membrane</keyword>
<comment type="subcellular location">
    <subcellularLocation>
        <location evidence="1">Membrane</location>
        <topology evidence="1">Multi-pass membrane protein</topology>
    </subcellularLocation>
</comment>
<feature type="transmembrane region" description="Helical" evidence="6">
    <location>
        <begin position="37"/>
        <end position="54"/>
    </location>
</feature>
<name>A0ABT6YMJ7_9BACT</name>
<evidence type="ECO:0000256" key="2">
    <source>
        <dbReference type="ARBA" id="ARBA00010350"/>
    </source>
</evidence>
<feature type="transmembrane region" description="Helical" evidence="6">
    <location>
        <begin position="123"/>
        <end position="141"/>
    </location>
</feature>
<feature type="transmembrane region" description="Helical" evidence="6">
    <location>
        <begin position="92"/>
        <end position="111"/>
    </location>
</feature>
<sequence>MTKVFGWMSLALIVTAAVSFGVASTPQIVEIIFSSKFTFYGLMIAEVGVVWWLSSRVATMSATSATVWFFLYSILNGLTLSVIFFIFTADSIVYVFGIAASMFMVMAAYGYYTKKDLTSWGSLLMMGVIGLVIAGVVNIFLRSDMFGMIVSSIGVLIFVGLTAYDTQKIKEMNIIGNEGTDEDHKEAIMGALTLYLDFINLFLYLLRLLGNRRD</sequence>
<proteinExistence type="inferred from homology"/>
<dbReference type="PANTHER" id="PTHR23291">
    <property type="entry name" value="BAX INHIBITOR-RELATED"/>
    <property type="match status" value="1"/>
</dbReference>
<evidence type="ECO:0000313" key="7">
    <source>
        <dbReference type="EMBL" id="MDI9864827.1"/>
    </source>
</evidence>